<dbReference type="PANTHER" id="PTHR43685">
    <property type="entry name" value="GLYCOSYLTRANSFERASE"/>
    <property type="match status" value="1"/>
</dbReference>
<dbReference type="Proteomes" id="UP000471147">
    <property type="component" value="Unassembled WGS sequence"/>
</dbReference>
<dbReference type="Gene3D" id="3.90.550.10">
    <property type="entry name" value="Spore Coat Polysaccharide Biosynthesis Protein SpsA, Chain A"/>
    <property type="match status" value="1"/>
</dbReference>
<dbReference type="EMBL" id="SDWJ01000002">
    <property type="protein sequence ID" value="MVZ98456.1"/>
    <property type="molecule type" value="Genomic_DNA"/>
</dbReference>
<reference evidence="2 3" key="1">
    <citation type="submission" date="2019-01" db="EMBL/GenBank/DDBJ databases">
        <title>Sphingorhabdus lacus sp.nov., isolated from an oligotrophic freshwater lake.</title>
        <authorList>
            <person name="Park M."/>
        </authorList>
    </citation>
    <scope>NUCLEOTIDE SEQUENCE [LARGE SCALE GENOMIC DNA]</scope>
    <source>
        <strain evidence="2 3">IMCC26285</strain>
    </source>
</reference>
<dbReference type="GO" id="GO:0016740">
    <property type="term" value="F:transferase activity"/>
    <property type="evidence" value="ECO:0007669"/>
    <property type="project" value="UniProtKB-KW"/>
</dbReference>
<feature type="domain" description="Glycosyltransferase 2-like" evidence="1">
    <location>
        <begin position="4"/>
        <end position="131"/>
    </location>
</feature>
<comment type="caution">
    <text evidence="2">The sequence shown here is derived from an EMBL/GenBank/DDBJ whole genome shotgun (WGS) entry which is preliminary data.</text>
</comment>
<gene>
    <name evidence="2" type="ORF">EUU23_12205</name>
</gene>
<accession>A0A6I4M2R8</accession>
<protein>
    <submittedName>
        <fullName evidence="2">Glycosyltransferase</fullName>
    </submittedName>
</protein>
<organism evidence="2 3">
    <name type="scientific">Sphingorhabdus profundilacus</name>
    <dbReference type="NCBI Taxonomy" id="2509718"/>
    <lineage>
        <taxon>Bacteria</taxon>
        <taxon>Pseudomonadati</taxon>
        <taxon>Pseudomonadota</taxon>
        <taxon>Alphaproteobacteria</taxon>
        <taxon>Sphingomonadales</taxon>
        <taxon>Sphingomonadaceae</taxon>
        <taxon>Sphingorhabdus</taxon>
    </lineage>
</organism>
<dbReference type="RefSeq" id="WP_160354359.1">
    <property type="nucleotide sequence ID" value="NZ_SDWJ01000002.1"/>
</dbReference>
<evidence type="ECO:0000259" key="1">
    <source>
        <dbReference type="Pfam" id="PF00535"/>
    </source>
</evidence>
<proteinExistence type="predicted"/>
<dbReference type="PANTHER" id="PTHR43685:SF2">
    <property type="entry name" value="GLYCOSYLTRANSFERASE 2-LIKE DOMAIN-CONTAINING PROTEIN"/>
    <property type="match status" value="1"/>
</dbReference>
<evidence type="ECO:0000313" key="2">
    <source>
        <dbReference type="EMBL" id="MVZ98456.1"/>
    </source>
</evidence>
<dbReference type="CDD" id="cd06433">
    <property type="entry name" value="GT_2_WfgS_like"/>
    <property type="match status" value="1"/>
</dbReference>
<keyword evidence="2" id="KW-0808">Transferase</keyword>
<dbReference type="Pfam" id="PF00535">
    <property type="entry name" value="Glycos_transf_2"/>
    <property type="match status" value="1"/>
</dbReference>
<evidence type="ECO:0000313" key="3">
    <source>
        <dbReference type="Proteomes" id="UP000471147"/>
    </source>
</evidence>
<dbReference type="AlphaFoldDB" id="A0A6I4M2R8"/>
<dbReference type="InterPro" id="IPR001173">
    <property type="entry name" value="Glyco_trans_2-like"/>
</dbReference>
<name>A0A6I4M2R8_9SPHN</name>
<dbReference type="OrthoDB" id="9813349at2"/>
<dbReference type="SUPFAM" id="SSF53448">
    <property type="entry name" value="Nucleotide-diphospho-sugar transferases"/>
    <property type="match status" value="1"/>
</dbReference>
<dbReference type="InterPro" id="IPR050834">
    <property type="entry name" value="Glycosyltransf_2"/>
</dbReference>
<sequence length="252" mass="28352">MKISIITAVYNRVDTIEHAIRSVQSQSHPNLEHIIQDGGSTDGTLDVIRSFSNDSTSLISEPDSGIYDAINRGIMRASGDVIGLMHSDDFFAHSKVLERVASVMQHPNVGGVYGDLEYVSANDPTRVIRHWRAGEVSMAKLRYGWMPPHPTLYLRREVFDKWGLYDVNMRIAADYDAILRYLKVGNLNIEYISEVLVKMRVGGESNKSIGRIVKKSREDLIAIRRNKVGGVGTLILKNLSKVPQFIIKKDER</sequence>
<dbReference type="InterPro" id="IPR029044">
    <property type="entry name" value="Nucleotide-diphossugar_trans"/>
</dbReference>
<keyword evidence="3" id="KW-1185">Reference proteome</keyword>